<protein>
    <submittedName>
        <fullName evidence="1">Uncharacterized protein</fullName>
    </submittedName>
</protein>
<reference evidence="1" key="1">
    <citation type="submission" date="2019-10" db="EMBL/GenBank/DDBJ databases">
        <title>Conservation and host-specific expression of non-tandemly repeated heterogenous ribosome RNA gene in arbuscular mycorrhizal fungi.</title>
        <authorList>
            <person name="Maeda T."/>
            <person name="Kobayashi Y."/>
            <person name="Nakagawa T."/>
            <person name="Ezawa T."/>
            <person name="Yamaguchi K."/>
            <person name="Bino T."/>
            <person name="Nishimoto Y."/>
            <person name="Shigenobu S."/>
            <person name="Kawaguchi M."/>
        </authorList>
    </citation>
    <scope>NUCLEOTIDE SEQUENCE</scope>
    <source>
        <strain evidence="1">HR1</strain>
    </source>
</reference>
<accession>A0A8H3QYF1</accession>
<comment type="caution">
    <text evidence="1">The sequence shown here is derived from an EMBL/GenBank/DDBJ whole genome shotgun (WGS) entry which is preliminary data.</text>
</comment>
<dbReference type="Proteomes" id="UP000615446">
    <property type="component" value="Unassembled WGS sequence"/>
</dbReference>
<proteinExistence type="predicted"/>
<dbReference type="EMBL" id="BLAL01000246">
    <property type="protein sequence ID" value="GES96097.1"/>
    <property type="molecule type" value="Genomic_DNA"/>
</dbReference>
<evidence type="ECO:0000313" key="1">
    <source>
        <dbReference type="EMBL" id="GES96097.1"/>
    </source>
</evidence>
<sequence length="94" mass="11058">MYLDLDSFEVAFKTLQQLVNTKLTGVDYINNIRNTVDKFDNDDLLMKRKKKLDTLNMQFDNVANFNDFAGIMPDMEIKLKLIEKYLREVFLPSS</sequence>
<organism evidence="1 2">
    <name type="scientific">Rhizophagus clarus</name>
    <dbReference type="NCBI Taxonomy" id="94130"/>
    <lineage>
        <taxon>Eukaryota</taxon>
        <taxon>Fungi</taxon>
        <taxon>Fungi incertae sedis</taxon>
        <taxon>Mucoromycota</taxon>
        <taxon>Glomeromycotina</taxon>
        <taxon>Glomeromycetes</taxon>
        <taxon>Glomerales</taxon>
        <taxon>Glomeraceae</taxon>
        <taxon>Rhizophagus</taxon>
    </lineage>
</organism>
<name>A0A8H3QYF1_9GLOM</name>
<evidence type="ECO:0000313" key="2">
    <source>
        <dbReference type="Proteomes" id="UP000615446"/>
    </source>
</evidence>
<dbReference type="AlphaFoldDB" id="A0A8H3QYF1"/>
<gene>
    <name evidence="1" type="ORF">RCL2_002273800</name>
</gene>